<evidence type="ECO:0000313" key="3">
    <source>
        <dbReference type="EMBL" id="KXJ88508.1"/>
    </source>
</evidence>
<dbReference type="OrthoDB" id="443402at2759"/>
<feature type="compositionally biased region" description="Basic and acidic residues" evidence="1">
    <location>
        <begin position="52"/>
        <end position="73"/>
    </location>
</feature>
<organism evidence="3 4">
    <name type="scientific">Microdochium bolleyi</name>
    <dbReference type="NCBI Taxonomy" id="196109"/>
    <lineage>
        <taxon>Eukaryota</taxon>
        <taxon>Fungi</taxon>
        <taxon>Dikarya</taxon>
        <taxon>Ascomycota</taxon>
        <taxon>Pezizomycotina</taxon>
        <taxon>Sordariomycetes</taxon>
        <taxon>Xylariomycetidae</taxon>
        <taxon>Xylariales</taxon>
        <taxon>Microdochiaceae</taxon>
        <taxon>Microdochium</taxon>
    </lineage>
</organism>
<feature type="transmembrane region" description="Helical" evidence="2">
    <location>
        <begin position="252"/>
        <end position="276"/>
    </location>
</feature>
<accession>A0A136IUD4</accession>
<proteinExistence type="predicted"/>
<keyword evidence="2" id="KW-1133">Transmembrane helix</keyword>
<dbReference type="AlphaFoldDB" id="A0A136IUD4"/>
<feature type="transmembrane region" description="Helical" evidence="2">
    <location>
        <begin position="296"/>
        <end position="318"/>
    </location>
</feature>
<dbReference type="Proteomes" id="UP000070501">
    <property type="component" value="Unassembled WGS sequence"/>
</dbReference>
<keyword evidence="2" id="KW-0472">Membrane</keyword>
<dbReference type="EMBL" id="KQ964258">
    <property type="protein sequence ID" value="KXJ88508.1"/>
    <property type="molecule type" value="Genomic_DNA"/>
</dbReference>
<feature type="compositionally biased region" description="Polar residues" evidence="1">
    <location>
        <begin position="17"/>
        <end position="28"/>
    </location>
</feature>
<evidence type="ECO:0000313" key="4">
    <source>
        <dbReference type="Proteomes" id="UP000070501"/>
    </source>
</evidence>
<evidence type="ECO:0000256" key="2">
    <source>
        <dbReference type="SAM" id="Phobius"/>
    </source>
</evidence>
<feature type="compositionally biased region" description="Polar residues" evidence="1">
    <location>
        <begin position="39"/>
        <end position="51"/>
    </location>
</feature>
<name>A0A136IUD4_9PEZI</name>
<gene>
    <name evidence="3" type="ORF">Micbo1qcDRAFT_17666</name>
</gene>
<dbReference type="InParanoid" id="A0A136IUD4"/>
<keyword evidence="4" id="KW-1185">Reference proteome</keyword>
<evidence type="ECO:0000256" key="1">
    <source>
        <dbReference type="SAM" id="MobiDB-lite"/>
    </source>
</evidence>
<keyword evidence="2" id="KW-0812">Transmembrane</keyword>
<reference evidence="4" key="1">
    <citation type="submission" date="2016-02" db="EMBL/GenBank/DDBJ databases">
        <title>Draft genome sequence of Microdochium bolleyi, a fungal endophyte of beachgrass.</title>
        <authorList>
            <consortium name="DOE Joint Genome Institute"/>
            <person name="David A.S."/>
            <person name="May G."/>
            <person name="Haridas S."/>
            <person name="Lim J."/>
            <person name="Wang M."/>
            <person name="Labutti K."/>
            <person name="Lipzen A."/>
            <person name="Barry K."/>
            <person name="Grigoriev I.V."/>
        </authorList>
    </citation>
    <scope>NUCLEOTIDE SEQUENCE [LARGE SCALE GENOMIC DNA]</scope>
    <source>
        <strain evidence="4">J235TASD1</strain>
    </source>
</reference>
<feature type="region of interest" description="Disordered" evidence="1">
    <location>
        <begin position="17"/>
        <end position="73"/>
    </location>
</feature>
<sequence length="319" mass="36809">MEFKSGAVCCSETSCPVDTESQVSSTTPAAPAKLAAMHQSKSSRTRQQGWSTHRDTENNEDAANHKTSDDLPAHDVELRTKAVPIDRAIFFMVDNSSILPWKRRLGKSTIRTTGLCDDRFYSDMRWEFWRHRGWLKSLFSLQTFAGCDFYQFTRHRKNRYYETSPGVPENDGVEYFYRRQKCSPQVSWEEFRDGYWDWSTRCGDDQPCADATAVERIPQKQTRRTPRQAKLTEQQPSDDTIIWGIVARTERAFYMALIYIMLASLTIPLSVWFVFWWLQPGEGMDEYQLANHRDNLSNACVPLALAAMLVMGTITCVFT</sequence>
<protein>
    <submittedName>
        <fullName evidence="3">Uncharacterized protein</fullName>
    </submittedName>
</protein>